<dbReference type="RefSeq" id="WP_175481637.1">
    <property type="nucleotide sequence ID" value="NZ_FOCM01000001.1"/>
</dbReference>
<sequence length="84" mass="9962">MDTFELLLKHYHFRPYIPLEEAGILWGHTEKTMKEKIDAGDIRLPYFTSDGKQKSVKLVRVETIAKILDQRAVDAERDFKNLWR</sequence>
<evidence type="ECO:0000313" key="2">
    <source>
        <dbReference type="Proteomes" id="UP000199372"/>
    </source>
</evidence>
<proteinExistence type="predicted"/>
<dbReference type="Pfam" id="PF11112">
    <property type="entry name" value="PyocinActivator"/>
    <property type="match status" value="1"/>
</dbReference>
<dbReference type="GO" id="GO:0006355">
    <property type="term" value="P:regulation of DNA-templated transcription"/>
    <property type="evidence" value="ECO:0007669"/>
    <property type="project" value="InterPro"/>
</dbReference>
<dbReference type="InterPro" id="IPR020518">
    <property type="entry name" value="Tscrpt_reg_PrtN"/>
</dbReference>
<organism evidence="1 2">
    <name type="scientific">Palleronia pelagia</name>
    <dbReference type="NCBI Taxonomy" id="387096"/>
    <lineage>
        <taxon>Bacteria</taxon>
        <taxon>Pseudomonadati</taxon>
        <taxon>Pseudomonadota</taxon>
        <taxon>Alphaproteobacteria</taxon>
        <taxon>Rhodobacterales</taxon>
        <taxon>Roseobacteraceae</taxon>
        <taxon>Palleronia</taxon>
    </lineage>
</organism>
<evidence type="ECO:0000313" key="1">
    <source>
        <dbReference type="EMBL" id="SEM81303.1"/>
    </source>
</evidence>
<keyword evidence="2" id="KW-1185">Reference proteome</keyword>
<gene>
    <name evidence="1" type="ORF">SAMN04488011_101566</name>
</gene>
<name>A0A1H8BEQ2_9RHOB</name>
<dbReference type="Proteomes" id="UP000199372">
    <property type="component" value="Unassembled WGS sequence"/>
</dbReference>
<dbReference type="EMBL" id="FOCM01000001">
    <property type="protein sequence ID" value="SEM81303.1"/>
    <property type="molecule type" value="Genomic_DNA"/>
</dbReference>
<dbReference type="AlphaFoldDB" id="A0A1H8BEQ2"/>
<accession>A0A1H8BEQ2</accession>
<reference evidence="2" key="1">
    <citation type="submission" date="2016-10" db="EMBL/GenBank/DDBJ databases">
        <authorList>
            <person name="Varghese N."/>
            <person name="Submissions S."/>
        </authorList>
    </citation>
    <scope>NUCLEOTIDE SEQUENCE [LARGE SCALE GENOMIC DNA]</scope>
    <source>
        <strain evidence="2">DSM 26893</strain>
    </source>
</reference>
<protein>
    <submittedName>
        <fullName evidence="1">Pyocin activator protein PrtN</fullName>
    </submittedName>
</protein>